<evidence type="ECO:0000313" key="3">
    <source>
        <dbReference type="EMBL" id="TFK26982.1"/>
    </source>
</evidence>
<keyword evidence="2" id="KW-0472">Membrane</keyword>
<feature type="compositionally biased region" description="Low complexity" evidence="1">
    <location>
        <begin position="63"/>
        <end position="99"/>
    </location>
</feature>
<feature type="region of interest" description="Disordered" evidence="1">
    <location>
        <begin position="213"/>
        <end position="252"/>
    </location>
</feature>
<keyword evidence="4" id="KW-1185">Reference proteome</keyword>
<dbReference type="EMBL" id="ML210169">
    <property type="protein sequence ID" value="TFK26982.1"/>
    <property type="molecule type" value="Genomic_DNA"/>
</dbReference>
<proteinExistence type="predicted"/>
<evidence type="ECO:0000256" key="2">
    <source>
        <dbReference type="SAM" id="Phobius"/>
    </source>
</evidence>
<sequence>MRLHLPRQTEFPPDPTLSVDPTLSFTDIFPPPTPSESSSDSEPEPSTSADPPLPPSSDPSLPPSVSESSSSSDSSIFGPPGLSSSELPPRPGPSGSAPPDNSRAAEPSPSNLLSDTSSSSSSSSSELLTTITATIDGEVRTFTSAITALATPGSNRDLAQEQRTALIAGLTTGLVLLLLAVLGGLFAYRRYVRRRKSEVLAEEKKRKESKNLLEGEGFYDDDDPFAAGPYGRSGPLSGATGARSPSPTPSLIRSRASEAGSIFHEAVWPPPQDPMMDPIQRGSSQVDLNTIVDTVMGPSSNHSHGRQATEGSMNSATYLINHDRHPSDSDSYYASSSNSHYVDPAAPYQSSSHSQQFGMLPSGSRTSLGGASHYSSEPTPAMRSVSTFPASLHRATSPPHSSAQDAYPPQISSSSSAPFQSTTATTTQRSLSPTSNSNRLSTQPKKSSPLARVLSYDAKLWLGRSPHSTAPKNNHGS</sequence>
<feature type="compositionally biased region" description="Low complexity" evidence="1">
    <location>
        <begin position="35"/>
        <end position="50"/>
    </location>
</feature>
<accession>A0A5C3L322</accession>
<feature type="compositionally biased region" description="Polar residues" evidence="1">
    <location>
        <begin position="435"/>
        <end position="446"/>
    </location>
</feature>
<reference evidence="3 4" key="1">
    <citation type="journal article" date="2019" name="Nat. Ecol. Evol.">
        <title>Megaphylogeny resolves global patterns of mushroom evolution.</title>
        <authorList>
            <person name="Varga T."/>
            <person name="Krizsan K."/>
            <person name="Foldi C."/>
            <person name="Dima B."/>
            <person name="Sanchez-Garcia M."/>
            <person name="Sanchez-Ramirez S."/>
            <person name="Szollosi G.J."/>
            <person name="Szarkandi J.G."/>
            <person name="Papp V."/>
            <person name="Albert L."/>
            <person name="Andreopoulos W."/>
            <person name="Angelini C."/>
            <person name="Antonin V."/>
            <person name="Barry K.W."/>
            <person name="Bougher N.L."/>
            <person name="Buchanan P."/>
            <person name="Buyck B."/>
            <person name="Bense V."/>
            <person name="Catcheside P."/>
            <person name="Chovatia M."/>
            <person name="Cooper J."/>
            <person name="Damon W."/>
            <person name="Desjardin D."/>
            <person name="Finy P."/>
            <person name="Geml J."/>
            <person name="Haridas S."/>
            <person name="Hughes K."/>
            <person name="Justo A."/>
            <person name="Karasinski D."/>
            <person name="Kautmanova I."/>
            <person name="Kiss B."/>
            <person name="Kocsube S."/>
            <person name="Kotiranta H."/>
            <person name="LaButti K.M."/>
            <person name="Lechner B.E."/>
            <person name="Liimatainen K."/>
            <person name="Lipzen A."/>
            <person name="Lukacs Z."/>
            <person name="Mihaltcheva S."/>
            <person name="Morgado L.N."/>
            <person name="Niskanen T."/>
            <person name="Noordeloos M.E."/>
            <person name="Ohm R.A."/>
            <person name="Ortiz-Santana B."/>
            <person name="Ovrebo C."/>
            <person name="Racz N."/>
            <person name="Riley R."/>
            <person name="Savchenko A."/>
            <person name="Shiryaev A."/>
            <person name="Soop K."/>
            <person name="Spirin V."/>
            <person name="Szebenyi C."/>
            <person name="Tomsovsky M."/>
            <person name="Tulloss R.E."/>
            <person name="Uehling J."/>
            <person name="Grigoriev I.V."/>
            <person name="Vagvolgyi C."/>
            <person name="Papp T."/>
            <person name="Martin F.M."/>
            <person name="Miettinen O."/>
            <person name="Hibbett D.S."/>
            <person name="Nagy L.G."/>
        </authorList>
    </citation>
    <scope>NUCLEOTIDE SEQUENCE [LARGE SCALE GENOMIC DNA]</scope>
    <source>
        <strain evidence="3 4">CBS 121175</strain>
    </source>
</reference>
<gene>
    <name evidence="3" type="ORF">FA15DRAFT_754666</name>
</gene>
<evidence type="ECO:0000256" key="1">
    <source>
        <dbReference type="SAM" id="MobiDB-lite"/>
    </source>
</evidence>
<feature type="region of interest" description="Disordered" evidence="1">
    <location>
        <begin position="1"/>
        <end position="125"/>
    </location>
</feature>
<feature type="compositionally biased region" description="Low complexity" evidence="1">
    <location>
        <begin position="108"/>
        <end position="125"/>
    </location>
</feature>
<feature type="compositionally biased region" description="Low complexity" evidence="1">
    <location>
        <begin position="406"/>
        <end position="434"/>
    </location>
</feature>
<feature type="compositionally biased region" description="Pro residues" evidence="1">
    <location>
        <begin position="51"/>
        <end position="62"/>
    </location>
</feature>
<keyword evidence="2" id="KW-0812">Transmembrane</keyword>
<organism evidence="3 4">
    <name type="scientific">Coprinopsis marcescibilis</name>
    <name type="common">Agaric fungus</name>
    <name type="synonym">Psathyrella marcescibilis</name>
    <dbReference type="NCBI Taxonomy" id="230819"/>
    <lineage>
        <taxon>Eukaryota</taxon>
        <taxon>Fungi</taxon>
        <taxon>Dikarya</taxon>
        <taxon>Basidiomycota</taxon>
        <taxon>Agaricomycotina</taxon>
        <taxon>Agaricomycetes</taxon>
        <taxon>Agaricomycetidae</taxon>
        <taxon>Agaricales</taxon>
        <taxon>Agaricineae</taxon>
        <taxon>Psathyrellaceae</taxon>
        <taxon>Coprinopsis</taxon>
    </lineage>
</organism>
<feature type="region of interest" description="Disordered" evidence="1">
    <location>
        <begin position="343"/>
        <end position="451"/>
    </location>
</feature>
<dbReference type="OrthoDB" id="3194625at2759"/>
<feature type="transmembrane region" description="Helical" evidence="2">
    <location>
        <begin position="165"/>
        <end position="188"/>
    </location>
</feature>
<evidence type="ECO:0000313" key="4">
    <source>
        <dbReference type="Proteomes" id="UP000307440"/>
    </source>
</evidence>
<protein>
    <submittedName>
        <fullName evidence="3">Uncharacterized protein</fullName>
    </submittedName>
</protein>
<name>A0A5C3L322_COPMA</name>
<keyword evidence="2" id="KW-1133">Transmembrane helix</keyword>
<dbReference type="AlphaFoldDB" id="A0A5C3L322"/>
<dbReference type="Proteomes" id="UP000307440">
    <property type="component" value="Unassembled WGS sequence"/>
</dbReference>
<feature type="compositionally biased region" description="Polar residues" evidence="1">
    <location>
        <begin position="348"/>
        <end position="389"/>
    </location>
</feature>